<dbReference type="STRING" id="46224.B4102_2173"/>
<organism evidence="2 3">
    <name type="scientific">Heyndrickxia sporothermodurans</name>
    <dbReference type="NCBI Taxonomy" id="46224"/>
    <lineage>
        <taxon>Bacteria</taxon>
        <taxon>Bacillati</taxon>
        <taxon>Bacillota</taxon>
        <taxon>Bacilli</taxon>
        <taxon>Bacillales</taxon>
        <taxon>Bacillaceae</taxon>
        <taxon>Heyndrickxia</taxon>
    </lineage>
</organism>
<keyword evidence="3" id="KW-1185">Reference proteome</keyword>
<dbReference type="Pfam" id="PF18476">
    <property type="entry name" value="PIN_8"/>
    <property type="match status" value="1"/>
</dbReference>
<sequence>MTNNNEIASSISDASVDIAKLIANDYVIVCDTNVYLGLYRFSPDFANFALDCLRKIQAHIILPYTVKVEFHKHNHALFKRRQDKIENSIDGTMNLIETQRIKLKNSCATLITRQFPGADEFQDKIDEKYDELKTMLTDYFEQRSVLTLIQDSWTSDVVKAFVQKLIDDNQIMQDFTRDEIYGICEEGEKRYKKEVPPGYKDGKTKDGIRKYSDLILWKEIIQFAKEKQKNIIFVTDDVKPDWWNIENDKYEFLPQLFQEFDKDTKIRESANGGVSGPSMKIVPFISADFYESVSNSMNVPKSDVVEQALKITDKDYINMIEYNAFDSIHDTLKYSGFKYVDESALTYIGSEGIQEWEIDKYALSSFSMVERDEDQIIYELIYNVEMSSNSCDYWGRDDDTKEVIVSPDFKHGVKGQLTINVVRTVDMLMDFEDSNDFDTSEIISGDFEETSYQSCFVDEDYDDVPDAYSTCPECTRKINVENDGGNGFCLSCAPNH</sequence>
<feature type="domain" description="PIN like" evidence="1">
    <location>
        <begin position="27"/>
        <end position="249"/>
    </location>
</feature>
<gene>
    <name evidence="2" type="ORF">B4102_2173</name>
</gene>
<evidence type="ECO:0000259" key="1">
    <source>
        <dbReference type="Pfam" id="PF18476"/>
    </source>
</evidence>
<dbReference type="PATRIC" id="fig|46224.3.peg.3984"/>
<protein>
    <recommendedName>
        <fullName evidence="1">PIN like domain-containing protein</fullName>
    </recommendedName>
</protein>
<dbReference type="AlphaFoldDB" id="A0A150LGS5"/>
<accession>A0A150LGS5</accession>
<evidence type="ECO:0000313" key="3">
    <source>
        <dbReference type="Proteomes" id="UP000075666"/>
    </source>
</evidence>
<evidence type="ECO:0000313" key="2">
    <source>
        <dbReference type="EMBL" id="KYD11445.1"/>
    </source>
</evidence>
<proteinExistence type="predicted"/>
<dbReference type="RefSeq" id="WP_066226265.1">
    <property type="nucleotide sequence ID" value="NZ_LQYN01000006.1"/>
</dbReference>
<dbReference type="OrthoDB" id="9182727at2"/>
<comment type="caution">
    <text evidence="2">The sequence shown here is derived from an EMBL/GenBank/DDBJ whole genome shotgun (WGS) entry which is preliminary data.</text>
</comment>
<dbReference type="EMBL" id="LQYN01000006">
    <property type="protein sequence ID" value="KYD11445.1"/>
    <property type="molecule type" value="Genomic_DNA"/>
</dbReference>
<dbReference type="Proteomes" id="UP000075666">
    <property type="component" value="Unassembled WGS sequence"/>
</dbReference>
<dbReference type="InterPro" id="IPR041578">
    <property type="entry name" value="PIN_8"/>
</dbReference>
<name>A0A150LGS5_9BACI</name>
<reference evidence="2 3" key="1">
    <citation type="submission" date="2016-01" db="EMBL/GenBank/DDBJ databases">
        <title>Genome Sequences of Twelve Sporeforming Bacillus Species Isolated from Foods.</title>
        <authorList>
            <person name="Berendsen E.M."/>
            <person name="Wells-Bennik M.H."/>
            <person name="Krawcyk A.O."/>
            <person name="De Jong A."/>
            <person name="Holsappel S."/>
            <person name="Eijlander R.T."/>
            <person name="Kuipers O.P."/>
        </authorList>
    </citation>
    <scope>NUCLEOTIDE SEQUENCE [LARGE SCALE GENOMIC DNA]</scope>
    <source>
        <strain evidence="2 3">B4102</strain>
    </source>
</reference>